<dbReference type="InterPro" id="IPR007159">
    <property type="entry name" value="SpoVT-AbrB_dom"/>
</dbReference>
<proteinExistence type="predicted"/>
<organism evidence="2">
    <name type="scientific">bioreactor metagenome</name>
    <dbReference type="NCBI Taxonomy" id="1076179"/>
    <lineage>
        <taxon>unclassified sequences</taxon>
        <taxon>metagenomes</taxon>
        <taxon>ecological metagenomes</taxon>
    </lineage>
</organism>
<comment type="caution">
    <text evidence="2">The sequence shown here is derived from an EMBL/GenBank/DDBJ whole genome shotgun (WGS) entry which is preliminary data.</text>
</comment>
<name>A0A644X6M5_9ZZZZ</name>
<dbReference type="InterPro" id="IPR052975">
    <property type="entry name" value="Repressor-like_regulatory"/>
</dbReference>
<sequence length="110" mass="12086">MYIGHRQINSQINSKGLVILKKKMIGAVRGLDPQGRVVIPKGLREAIEVQKGDFLEVFTDGRRIVCRKHQPGCVFCGSIGGVKDMHGVQVCRKCAKEMSRLGALKVPEAT</sequence>
<dbReference type="EMBL" id="VSSQ01001834">
    <property type="protein sequence ID" value="MPM11471.1"/>
    <property type="molecule type" value="Genomic_DNA"/>
</dbReference>
<evidence type="ECO:0000259" key="1">
    <source>
        <dbReference type="PROSITE" id="PS51740"/>
    </source>
</evidence>
<gene>
    <name evidence="2" type="ORF">SDC9_57817</name>
</gene>
<protein>
    <recommendedName>
        <fullName evidence="1">SpoVT-AbrB domain-containing protein</fullName>
    </recommendedName>
</protein>
<dbReference type="AlphaFoldDB" id="A0A644X6M5"/>
<evidence type="ECO:0000313" key="2">
    <source>
        <dbReference type="EMBL" id="MPM11471.1"/>
    </source>
</evidence>
<reference evidence="2" key="1">
    <citation type="submission" date="2019-08" db="EMBL/GenBank/DDBJ databases">
        <authorList>
            <person name="Kucharzyk K."/>
            <person name="Murdoch R.W."/>
            <person name="Higgins S."/>
            <person name="Loffler F."/>
        </authorList>
    </citation>
    <scope>NUCLEOTIDE SEQUENCE</scope>
</reference>
<dbReference type="Gene3D" id="2.10.260.10">
    <property type="match status" value="1"/>
</dbReference>
<dbReference type="InterPro" id="IPR037914">
    <property type="entry name" value="SpoVT-AbrB_sf"/>
</dbReference>
<feature type="domain" description="SpoVT-AbrB" evidence="1">
    <location>
        <begin position="26"/>
        <end position="71"/>
    </location>
</feature>
<accession>A0A644X6M5</accession>
<dbReference type="Pfam" id="PF04014">
    <property type="entry name" value="MazE_antitoxin"/>
    <property type="match status" value="1"/>
</dbReference>
<dbReference type="PANTHER" id="PTHR34860:SF6">
    <property type="entry name" value="REPRESSOR-LIKE PROTEIN SSO7C3"/>
    <property type="match status" value="1"/>
</dbReference>
<dbReference type="GO" id="GO:0003677">
    <property type="term" value="F:DNA binding"/>
    <property type="evidence" value="ECO:0007669"/>
    <property type="project" value="InterPro"/>
</dbReference>
<dbReference type="SMART" id="SM00966">
    <property type="entry name" value="SpoVT_AbrB"/>
    <property type="match status" value="1"/>
</dbReference>
<dbReference type="SUPFAM" id="SSF89447">
    <property type="entry name" value="AbrB/MazE/MraZ-like"/>
    <property type="match status" value="1"/>
</dbReference>
<dbReference type="PANTHER" id="PTHR34860">
    <property type="entry name" value="REPRESSOR-LIKE PROTEIN SSO7C3"/>
    <property type="match status" value="1"/>
</dbReference>
<dbReference type="NCBIfam" id="TIGR01439">
    <property type="entry name" value="lp_hng_hel_AbrB"/>
    <property type="match status" value="1"/>
</dbReference>
<dbReference type="PROSITE" id="PS51740">
    <property type="entry name" value="SPOVT_ABRB"/>
    <property type="match status" value="1"/>
</dbReference>